<dbReference type="PROSITE" id="PS50181">
    <property type="entry name" value="FBOX"/>
    <property type="match status" value="1"/>
</dbReference>
<evidence type="ECO:0000313" key="3">
    <source>
        <dbReference type="Proteomes" id="UP000054097"/>
    </source>
</evidence>
<dbReference type="EMBL" id="KN824305">
    <property type="protein sequence ID" value="KIM26516.1"/>
    <property type="molecule type" value="Genomic_DNA"/>
</dbReference>
<sequence>MWSPANPQALPSQEERRLANKAITQVESQLIMALEALAHAQSVVDNLRKDLLSRRAWLAPIRRVPPEILSEIFVLVTEIEAYAPIKISEVSRRWRKIVLGTPRAWSMIFTRNRHRSFHKYASTFLERSKPCPLHLYMPDDDPNISPLIKAVFTSSLYRMECLSVTTLQLVDFDGPVFPLLAKLTLIDYDGALPITFLNSNRFPRLYYFDSNLSRLTRGNGDAETMPPRLRDLRVCSSLTNGWITLVQNCSNTLESLYVYIDNDAPTYADRVSVHLPRLRYLEIVDDTLGFAGASWPIQAITPALLTYKEYAMPEETQGTFHTDVGSVTHFITNHFFDLSNYVSLQVLQLTEVPERAEEWTIRLQENPSWCPNMELVEFDQHGIQFGPRESILVSRNKEANFTINYGESFSVEAPGVTSVYECEDWMPCRDGRDSST</sequence>
<reference evidence="2 3" key="1">
    <citation type="submission" date="2014-04" db="EMBL/GenBank/DDBJ databases">
        <authorList>
            <consortium name="DOE Joint Genome Institute"/>
            <person name="Kuo A."/>
            <person name="Zuccaro A."/>
            <person name="Kohler A."/>
            <person name="Nagy L.G."/>
            <person name="Floudas D."/>
            <person name="Copeland A."/>
            <person name="Barry K.W."/>
            <person name="Cichocki N."/>
            <person name="Veneault-Fourrey C."/>
            <person name="LaButti K."/>
            <person name="Lindquist E.A."/>
            <person name="Lipzen A."/>
            <person name="Lundell T."/>
            <person name="Morin E."/>
            <person name="Murat C."/>
            <person name="Sun H."/>
            <person name="Tunlid A."/>
            <person name="Henrissat B."/>
            <person name="Grigoriev I.V."/>
            <person name="Hibbett D.S."/>
            <person name="Martin F."/>
            <person name="Nordberg H.P."/>
            <person name="Cantor M.N."/>
            <person name="Hua S.X."/>
        </authorList>
    </citation>
    <scope>NUCLEOTIDE SEQUENCE [LARGE SCALE GENOMIC DNA]</scope>
    <source>
        <strain evidence="2 3">MAFF 305830</strain>
    </source>
</reference>
<evidence type="ECO:0000259" key="1">
    <source>
        <dbReference type="PROSITE" id="PS50181"/>
    </source>
</evidence>
<organism evidence="2 3">
    <name type="scientific">Serendipita vermifera MAFF 305830</name>
    <dbReference type="NCBI Taxonomy" id="933852"/>
    <lineage>
        <taxon>Eukaryota</taxon>
        <taxon>Fungi</taxon>
        <taxon>Dikarya</taxon>
        <taxon>Basidiomycota</taxon>
        <taxon>Agaricomycotina</taxon>
        <taxon>Agaricomycetes</taxon>
        <taxon>Sebacinales</taxon>
        <taxon>Serendipitaceae</taxon>
        <taxon>Serendipita</taxon>
    </lineage>
</organism>
<proteinExistence type="predicted"/>
<dbReference type="InterPro" id="IPR036047">
    <property type="entry name" value="F-box-like_dom_sf"/>
</dbReference>
<gene>
    <name evidence="2" type="ORF">M408DRAFT_330491</name>
</gene>
<dbReference type="AlphaFoldDB" id="A0A0C3B4X0"/>
<dbReference type="Proteomes" id="UP000054097">
    <property type="component" value="Unassembled WGS sequence"/>
</dbReference>
<dbReference type="OrthoDB" id="2800666at2759"/>
<evidence type="ECO:0000313" key="2">
    <source>
        <dbReference type="EMBL" id="KIM26516.1"/>
    </source>
</evidence>
<name>A0A0C3B4X0_SERVB</name>
<feature type="domain" description="F-box" evidence="1">
    <location>
        <begin position="58"/>
        <end position="108"/>
    </location>
</feature>
<accession>A0A0C3B4X0</accession>
<keyword evidence="3" id="KW-1185">Reference proteome</keyword>
<dbReference type="HOGENOM" id="CLU_039336_1_0_1"/>
<dbReference type="SUPFAM" id="SSF81383">
    <property type="entry name" value="F-box domain"/>
    <property type="match status" value="1"/>
</dbReference>
<dbReference type="InterPro" id="IPR001810">
    <property type="entry name" value="F-box_dom"/>
</dbReference>
<protein>
    <recommendedName>
        <fullName evidence="1">F-box domain-containing protein</fullName>
    </recommendedName>
</protein>
<reference evidence="3" key="2">
    <citation type="submission" date="2015-01" db="EMBL/GenBank/DDBJ databases">
        <title>Evolutionary Origins and Diversification of the Mycorrhizal Mutualists.</title>
        <authorList>
            <consortium name="DOE Joint Genome Institute"/>
            <consortium name="Mycorrhizal Genomics Consortium"/>
            <person name="Kohler A."/>
            <person name="Kuo A."/>
            <person name="Nagy L.G."/>
            <person name="Floudas D."/>
            <person name="Copeland A."/>
            <person name="Barry K.W."/>
            <person name="Cichocki N."/>
            <person name="Veneault-Fourrey C."/>
            <person name="LaButti K."/>
            <person name="Lindquist E.A."/>
            <person name="Lipzen A."/>
            <person name="Lundell T."/>
            <person name="Morin E."/>
            <person name="Murat C."/>
            <person name="Riley R."/>
            <person name="Ohm R."/>
            <person name="Sun H."/>
            <person name="Tunlid A."/>
            <person name="Henrissat B."/>
            <person name="Grigoriev I.V."/>
            <person name="Hibbett D.S."/>
            <person name="Martin F."/>
        </authorList>
    </citation>
    <scope>NUCLEOTIDE SEQUENCE [LARGE SCALE GENOMIC DNA]</scope>
    <source>
        <strain evidence="3">MAFF 305830</strain>
    </source>
</reference>